<proteinExistence type="predicted"/>
<evidence type="ECO:0000313" key="1">
    <source>
        <dbReference type="EMBL" id="MFC6396349.1"/>
    </source>
</evidence>
<dbReference type="Gene3D" id="1.10.260.40">
    <property type="entry name" value="lambda repressor-like DNA-binding domains"/>
    <property type="match status" value="1"/>
</dbReference>
<accession>A0ABW1X0R4</accession>
<dbReference type="EMBL" id="JBHSUA010000009">
    <property type="protein sequence ID" value="MFC6396349.1"/>
    <property type="molecule type" value="Genomic_DNA"/>
</dbReference>
<name>A0ABW1X0R4_9ACTN</name>
<gene>
    <name evidence="1" type="ORF">ACFP57_05025</name>
</gene>
<sequence>MPGHESFATLLTDAIRARGLTLERIRHRLDEMGITVSVATLSYWQNGRSQPTRANSQYIIAALEHVLEVPPGHLSSAAPAQPTRRRWRPAAAKSLPEVVEQLLQSQGLSAEALKKLSTHVSLKVGRDRTESSELVRNVVQCVADGTDRFPLVATVDRSAGEAAQTIEGLGSCRVGTVYEVPEHNLVLTEMMLPRPLRQGELVMYEYMTSWTQGHEPATALQLATSKLNELVLEVQFESRDLPRRIIGYSRGLDEDLGFETPDAVAVRAPCGLAQLVRLDVPVGIHSLLWEW</sequence>
<comment type="caution">
    <text evidence="1">The sequence shown here is derived from an EMBL/GenBank/DDBJ whole genome shotgun (WGS) entry which is preliminary data.</text>
</comment>
<reference evidence="2" key="1">
    <citation type="journal article" date="2019" name="Int. J. Syst. Evol. Microbiol.">
        <title>The Global Catalogue of Microorganisms (GCM) 10K type strain sequencing project: providing services to taxonomists for standard genome sequencing and annotation.</title>
        <authorList>
            <consortium name="The Broad Institute Genomics Platform"/>
            <consortium name="The Broad Institute Genome Sequencing Center for Infectious Disease"/>
            <person name="Wu L."/>
            <person name="Ma J."/>
        </authorList>
    </citation>
    <scope>NUCLEOTIDE SEQUENCE [LARGE SCALE GENOMIC DNA]</scope>
    <source>
        <strain evidence="2">CGMCC 1.15277</strain>
    </source>
</reference>
<evidence type="ECO:0000313" key="2">
    <source>
        <dbReference type="Proteomes" id="UP001596266"/>
    </source>
</evidence>
<dbReference type="CDD" id="cd00093">
    <property type="entry name" value="HTH_XRE"/>
    <property type="match status" value="1"/>
</dbReference>
<evidence type="ECO:0008006" key="3">
    <source>
        <dbReference type="Google" id="ProtNLM"/>
    </source>
</evidence>
<keyword evidence="2" id="KW-1185">Reference proteome</keyword>
<dbReference type="RefSeq" id="WP_343885015.1">
    <property type="nucleotide sequence ID" value="NZ_BAAAKI010000004.1"/>
</dbReference>
<protein>
    <recommendedName>
        <fullName evidence="3">XRE family transcriptional regulator</fullName>
    </recommendedName>
</protein>
<dbReference type="InterPro" id="IPR010982">
    <property type="entry name" value="Lambda_DNA-bd_dom_sf"/>
</dbReference>
<organism evidence="1 2">
    <name type="scientific">Luteococcus sanguinis</name>
    <dbReference type="NCBI Taxonomy" id="174038"/>
    <lineage>
        <taxon>Bacteria</taxon>
        <taxon>Bacillati</taxon>
        <taxon>Actinomycetota</taxon>
        <taxon>Actinomycetes</taxon>
        <taxon>Propionibacteriales</taxon>
        <taxon>Propionibacteriaceae</taxon>
        <taxon>Luteococcus</taxon>
    </lineage>
</organism>
<dbReference type="InterPro" id="IPR001387">
    <property type="entry name" value="Cro/C1-type_HTH"/>
</dbReference>
<dbReference type="Proteomes" id="UP001596266">
    <property type="component" value="Unassembled WGS sequence"/>
</dbReference>